<evidence type="ECO:0000313" key="2">
    <source>
        <dbReference type="EMBL" id="RKT44995.1"/>
    </source>
</evidence>
<dbReference type="Pfam" id="PF04986">
    <property type="entry name" value="Y2_Tnp"/>
    <property type="match status" value="1"/>
</dbReference>
<dbReference type="PANTHER" id="PTHR37023:SF1">
    <property type="entry name" value="ISSOD25 TRANSPOSASE TNPA_ISSOD25"/>
    <property type="match status" value="1"/>
</dbReference>
<comment type="caution">
    <text evidence="2">The sequence shown here is derived from an EMBL/GenBank/DDBJ whole genome shotgun (WGS) entry which is preliminary data.</text>
</comment>
<evidence type="ECO:0000259" key="1">
    <source>
        <dbReference type="Pfam" id="PF04986"/>
    </source>
</evidence>
<name>A0A495V919_9GAMM</name>
<dbReference type="GO" id="GO:0004803">
    <property type="term" value="F:transposase activity"/>
    <property type="evidence" value="ECO:0007669"/>
    <property type="project" value="InterPro"/>
</dbReference>
<dbReference type="GO" id="GO:0006313">
    <property type="term" value="P:DNA transposition"/>
    <property type="evidence" value="ECO:0007669"/>
    <property type="project" value="InterPro"/>
</dbReference>
<organism evidence="2 3">
    <name type="scientific">Thiocapsa rosea</name>
    <dbReference type="NCBI Taxonomy" id="69360"/>
    <lineage>
        <taxon>Bacteria</taxon>
        <taxon>Pseudomonadati</taxon>
        <taxon>Pseudomonadota</taxon>
        <taxon>Gammaproteobacteria</taxon>
        <taxon>Chromatiales</taxon>
        <taxon>Chromatiaceae</taxon>
        <taxon>Thiocapsa</taxon>
    </lineage>
</organism>
<sequence length="319" mass="35741">MATDETNDTLILNDPPEDDGLSPDLIDTFIARWAGATGTERANYQLFLTELCALLGLPQPDPARQDTHDNAYCFERRVVFQHGDGTESHGFIDLYRRTCYVLECKQTGLSLDTGGWDKAMLRAHGQAVQYVRALPAAEGRPPFVVVVDVGRSIELYSEFSLDRILETLMAADWVVYSKPCLARTDTVVNYLGRYSHRIALSDRRLVDFDGASVQLSYKDYRDGDRRKVMTLTAEELIRRFLLHVLPKGFMRVRHFGFLANRCRARRLAEMRTALSAPPPEASAQETPAARFDGYPCPKCPTGKLQVRGHLAPTGRAEGG</sequence>
<dbReference type="GO" id="GO:0003677">
    <property type="term" value="F:DNA binding"/>
    <property type="evidence" value="ECO:0007669"/>
    <property type="project" value="InterPro"/>
</dbReference>
<dbReference type="AlphaFoldDB" id="A0A495V919"/>
<feature type="domain" description="Transposase IS801/IS1294" evidence="1">
    <location>
        <begin position="160"/>
        <end position="263"/>
    </location>
</feature>
<dbReference type="EMBL" id="RBXL01000001">
    <property type="protein sequence ID" value="RKT44995.1"/>
    <property type="molecule type" value="Genomic_DNA"/>
</dbReference>
<protein>
    <submittedName>
        <fullName evidence="2">Putative transposase</fullName>
    </submittedName>
</protein>
<keyword evidence="3" id="KW-1185">Reference proteome</keyword>
<evidence type="ECO:0000313" key="3">
    <source>
        <dbReference type="Proteomes" id="UP000274556"/>
    </source>
</evidence>
<proteinExistence type="predicted"/>
<dbReference type="InterPro" id="IPR007069">
    <property type="entry name" value="Transposase_32"/>
</dbReference>
<dbReference type="Proteomes" id="UP000274556">
    <property type="component" value="Unassembled WGS sequence"/>
</dbReference>
<reference evidence="2 3" key="1">
    <citation type="submission" date="2018-10" db="EMBL/GenBank/DDBJ databases">
        <title>Genomic Encyclopedia of Archaeal and Bacterial Type Strains, Phase II (KMG-II): from individual species to whole genera.</title>
        <authorList>
            <person name="Goeker M."/>
        </authorList>
    </citation>
    <scope>NUCLEOTIDE SEQUENCE [LARGE SCALE GENOMIC DNA]</scope>
    <source>
        <strain evidence="2 3">DSM 235</strain>
    </source>
</reference>
<gene>
    <name evidence="2" type="ORF">BDD21_2407</name>
</gene>
<accession>A0A495V919</accession>
<dbReference type="PANTHER" id="PTHR37023">
    <property type="entry name" value="TRANSPOSASE"/>
    <property type="match status" value="1"/>
</dbReference>